<gene>
    <name evidence="2" type="ORF">ABEB36_012569</name>
</gene>
<feature type="domain" description="MADF" evidence="1">
    <location>
        <begin position="7"/>
        <end position="106"/>
    </location>
</feature>
<organism evidence="2 3">
    <name type="scientific">Hypothenemus hampei</name>
    <name type="common">Coffee berry borer</name>
    <dbReference type="NCBI Taxonomy" id="57062"/>
    <lineage>
        <taxon>Eukaryota</taxon>
        <taxon>Metazoa</taxon>
        <taxon>Ecdysozoa</taxon>
        <taxon>Arthropoda</taxon>
        <taxon>Hexapoda</taxon>
        <taxon>Insecta</taxon>
        <taxon>Pterygota</taxon>
        <taxon>Neoptera</taxon>
        <taxon>Endopterygota</taxon>
        <taxon>Coleoptera</taxon>
        <taxon>Polyphaga</taxon>
        <taxon>Cucujiformia</taxon>
        <taxon>Curculionidae</taxon>
        <taxon>Scolytinae</taxon>
        <taxon>Hypothenemus</taxon>
    </lineage>
</organism>
<proteinExistence type="predicted"/>
<dbReference type="PROSITE" id="PS51029">
    <property type="entry name" value="MADF"/>
    <property type="match status" value="1"/>
</dbReference>
<keyword evidence="3" id="KW-1185">Reference proteome</keyword>
<dbReference type="AlphaFoldDB" id="A0ABD1EBU1"/>
<protein>
    <recommendedName>
        <fullName evidence="1">MADF domain-containing protein</fullName>
    </recommendedName>
</protein>
<dbReference type="EMBL" id="JBDJPC010000009">
    <property type="protein sequence ID" value="KAL1492074.1"/>
    <property type="molecule type" value="Genomic_DNA"/>
</dbReference>
<dbReference type="Pfam" id="PF10545">
    <property type="entry name" value="MADF_DNA_bdg"/>
    <property type="match status" value="1"/>
</dbReference>
<accession>A0ABD1EBU1</accession>
<evidence type="ECO:0000313" key="3">
    <source>
        <dbReference type="Proteomes" id="UP001566132"/>
    </source>
</evidence>
<dbReference type="Proteomes" id="UP001566132">
    <property type="component" value="Unassembled WGS sequence"/>
</dbReference>
<sequence>MTLDVELFILEIESHPAIWDARDKNFSNRSEKRNAWEKICLKFISNFENKNQAEKNEADFIQLPRYSAFRTIEIIRKLFPYVCSRAASAMLCYVFSLQRFKSMHDQRIFKSKTISFPNKIV</sequence>
<comment type="caution">
    <text evidence="2">The sequence shown here is derived from an EMBL/GenBank/DDBJ whole genome shotgun (WGS) entry which is preliminary data.</text>
</comment>
<name>A0ABD1EBU1_HYPHA</name>
<reference evidence="2 3" key="1">
    <citation type="submission" date="2024-05" db="EMBL/GenBank/DDBJ databases">
        <title>Genetic variation in Jamaican populations of the coffee berry borer (Hypothenemus hampei).</title>
        <authorList>
            <person name="Errbii M."/>
            <person name="Myrie A."/>
        </authorList>
    </citation>
    <scope>NUCLEOTIDE SEQUENCE [LARGE SCALE GENOMIC DNA]</scope>
    <source>
        <strain evidence="2">JA-Hopewell-2020-01-JO</strain>
        <tissue evidence="2">Whole body</tissue>
    </source>
</reference>
<evidence type="ECO:0000313" key="2">
    <source>
        <dbReference type="EMBL" id="KAL1492074.1"/>
    </source>
</evidence>
<evidence type="ECO:0000259" key="1">
    <source>
        <dbReference type="PROSITE" id="PS51029"/>
    </source>
</evidence>
<dbReference type="InterPro" id="IPR006578">
    <property type="entry name" value="MADF-dom"/>
</dbReference>